<evidence type="ECO:0000313" key="1">
    <source>
        <dbReference type="EMBL" id="KAJ9121852.1"/>
    </source>
</evidence>
<gene>
    <name evidence="1" type="ORF">QFC22_002475</name>
</gene>
<proteinExistence type="predicted"/>
<name>A0ACC2XD52_9TREE</name>
<comment type="caution">
    <text evidence="1">The sequence shown here is derived from an EMBL/GenBank/DDBJ whole genome shotgun (WGS) entry which is preliminary data.</text>
</comment>
<evidence type="ECO:0000313" key="2">
    <source>
        <dbReference type="Proteomes" id="UP001243375"/>
    </source>
</evidence>
<keyword evidence="2" id="KW-1185">Reference proteome</keyword>
<protein>
    <submittedName>
        <fullName evidence="1">Uncharacterized protein</fullName>
    </submittedName>
</protein>
<organism evidence="1 2">
    <name type="scientific">Naganishia vaughanmartiniae</name>
    <dbReference type="NCBI Taxonomy" id="1424756"/>
    <lineage>
        <taxon>Eukaryota</taxon>
        <taxon>Fungi</taxon>
        <taxon>Dikarya</taxon>
        <taxon>Basidiomycota</taxon>
        <taxon>Agaricomycotina</taxon>
        <taxon>Tremellomycetes</taxon>
        <taxon>Filobasidiales</taxon>
        <taxon>Filobasidiaceae</taxon>
        <taxon>Naganishia</taxon>
    </lineage>
</organism>
<dbReference type="EMBL" id="JASBWU010000005">
    <property type="protein sequence ID" value="KAJ9121852.1"/>
    <property type="molecule type" value="Genomic_DNA"/>
</dbReference>
<reference evidence="1" key="1">
    <citation type="submission" date="2023-04" db="EMBL/GenBank/DDBJ databases">
        <title>Draft Genome sequencing of Naganishia species isolated from polar environments using Oxford Nanopore Technology.</title>
        <authorList>
            <person name="Leo P."/>
            <person name="Venkateswaran K."/>
        </authorList>
    </citation>
    <scope>NUCLEOTIDE SEQUENCE</scope>
    <source>
        <strain evidence="1">MNA-CCFEE 5425</strain>
    </source>
</reference>
<sequence>MPHLILRTLGKSSYINGSQFVIAWISAKGEVETYASEMLQEAVDQILDLELLKSLALQVRDGADRKREQLEEIQRKRREDGGLLDEQGRVLDEWADMEPAEMASHLLRSAKKAKAEKVAAEKAAKDGHTDVGTSSSASAKSKGKQPIRPPLTPLRQLKEDIEGEETLVADEADEEDEEDDEEEGEEELDDEVKGGVQDVLMKQEPIEASVPVLKPNTADVTLDLSLTLALDQTAIYQKQEESEVDNGDVTLVDSSFSGLMATPSVGSPYPRKRRTLQEDQQSGGSAPNSTAVNARQVQVSMTGSPLSIRHSSKASGMSKRGMVMSATPSRPTSAFPSHAFVTPSTSHAGKPTGIIAPTPKSGKTSGLMNNVLEGSSGISKPTAMLGPLLTLDKPHIPRPLAHVRTPSLATRHSMSLSGTPDTPSVQTRSITVPAVDLIDWYAERFDALQQATCKLVVKTWIKVIEPKKQSKFPYNRGEDSKPGWWPEHIRHKEPDHLQKPGKLPFIDNSGRVPV</sequence>
<dbReference type="Proteomes" id="UP001243375">
    <property type="component" value="Unassembled WGS sequence"/>
</dbReference>
<accession>A0ACC2XD52</accession>